<dbReference type="AlphaFoldDB" id="A0A0B7F5V3"/>
<evidence type="ECO:0000313" key="1">
    <source>
        <dbReference type="EMBL" id="CEL53461.1"/>
    </source>
</evidence>
<reference evidence="1 2" key="1">
    <citation type="submission" date="2014-11" db="EMBL/GenBank/DDBJ databases">
        <authorList>
            <person name="Wibberg Daniel"/>
        </authorList>
    </citation>
    <scope>NUCLEOTIDE SEQUENCE [LARGE SCALE GENOMIC DNA]</scope>
    <source>
        <strain evidence="1">Rhizoctonia solani AG1-IB 7/3/14</strain>
    </source>
</reference>
<organism evidence="1 2">
    <name type="scientific">Thanatephorus cucumeris (strain AG1-IB / isolate 7/3/14)</name>
    <name type="common">Lettuce bottom rot fungus</name>
    <name type="synonym">Rhizoctonia solani</name>
    <dbReference type="NCBI Taxonomy" id="1108050"/>
    <lineage>
        <taxon>Eukaryota</taxon>
        <taxon>Fungi</taxon>
        <taxon>Dikarya</taxon>
        <taxon>Basidiomycota</taxon>
        <taxon>Agaricomycotina</taxon>
        <taxon>Agaricomycetes</taxon>
        <taxon>Cantharellales</taxon>
        <taxon>Ceratobasidiaceae</taxon>
        <taxon>Rhizoctonia</taxon>
        <taxon>Rhizoctonia solani AG-1</taxon>
    </lineage>
</organism>
<name>A0A0B7F5V3_THACB</name>
<dbReference type="EMBL" id="LN679226">
    <property type="protein sequence ID" value="CEL53461.1"/>
    <property type="molecule type" value="Genomic_DNA"/>
</dbReference>
<keyword evidence="2" id="KW-1185">Reference proteome</keyword>
<sequence>MPSTSRENAKWSLRRSHGYGGIRTHGSDCETTRNPALPVSARRGFLMLPPELFYEILSHFKEIRDEHILGYTNYINDSIPEDLLARFNVLRALSQLSRWSRAIFLPLLWERFQVCLAPDSGWRWEWENYFGNRLTRMSKGLIESEYLWPYVKIVSVSVCWPGQSKNTESLSLFAELLETLPKVHTLEVLRIGSMNPGPLELCFKGKSLPSIQRIVLPTRAHEILKCCSKVREVTCNEGDGRQLIDALLYAGCNGLESLRGVMVEPALTKRLAKAKPPLKYIQINNKVENTNLTEGAISALSAFRFLRIIEIECFEGKDIDQVINAARKTLHQCVGRIQESKMWDLRRTMVNTRPTGLRSIQPGPGLVRVLRYEPRSNLVHTRNPLDLYFTPVRIEVFTAGC</sequence>
<dbReference type="OrthoDB" id="3251070at2759"/>
<proteinExistence type="predicted"/>
<gene>
    <name evidence="1" type="ORF">RSOLAG1IB_11393</name>
</gene>
<dbReference type="Proteomes" id="UP000059188">
    <property type="component" value="Unassembled WGS sequence"/>
</dbReference>
<accession>A0A0B7F5V3</accession>
<evidence type="ECO:0000313" key="2">
    <source>
        <dbReference type="Proteomes" id="UP000059188"/>
    </source>
</evidence>
<protein>
    <submittedName>
        <fullName evidence="1">Uncharacterized protein</fullName>
    </submittedName>
</protein>